<evidence type="ECO:0000313" key="3">
    <source>
        <dbReference type="Proteomes" id="UP001139336"/>
    </source>
</evidence>
<dbReference type="RefSeq" id="WP_236119938.1">
    <property type="nucleotide sequence ID" value="NZ_JAKGSI010000006.1"/>
</dbReference>
<feature type="region of interest" description="Disordered" evidence="1">
    <location>
        <begin position="50"/>
        <end position="71"/>
    </location>
</feature>
<comment type="caution">
    <text evidence="2">The sequence shown here is derived from an EMBL/GenBank/DDBJ whole genome shotgun (WGS) entry which is preliminary data.</text>
</comment>
<protein>
    <submittedName>
        <fullName evidence="2">Uncharacterized protein</fullName>
    </submittedName>
</protein>
<dbReference type="EMBL" id="JAKGSI010000006">
    <property type="protein sequence ID" value="MCF4007645.1"/>
    <property type="molecule type" value="Genomic_DNA"/>
</dbReference>
<accession>A0A9X1QSX9</accession>
<keyword evidence="3" id="KW-1185">Reference proteome</keyword>
<name>A0A9X1QSX9_9CORY</name>
<evidence type="ECO:0000313" key="2">
    <source>
        <dbReference type="EMBL" id="MCF4007645.1"/>
    </source>
</evidence>
<dbReference type="Proteomes" id="UP001139336">
    <property type="component" value="Unassembled WGS sequence"/>
</dbReference>
<reference evidence="2" key="1">
    <citation type="submission" date="2022-01" db="EMBL/GenBank/DDBJ databases">
        <title>Corynebacterium sp. nov isolated from isolated from the feces of the greater white-fronted geese (Anser albifrons) at Poyang Lake, PR China.</title>
        <authorList>
            <person name="Liu Q."/>
        </authorList>
    </citation>
    <scope>NUCLEOTIDE SEQUENCE</scope>
    <source>
        <strain evidence="2">JCM 32435</strain>
    </source>
</reference>
<evidence type="ECO:0000256" key="1">
    <source>
        <dbReference type="SAM" id="MobiDB-lite"/>
    </source>
</evidence>
<proteinExistence type="predicted"/>
<dbReference type="AlphaFoldDB" id="A0A9X1QSX9"/>
<organism evidence="2 3">
    <name type="scientific">Corynebacterium uropygiale</name>
    <dbReference type="NCBI Taxonomy" id="1775911"/>
    <lineage>
        <taxon>Bacteria</taxon>
        <taxon>Bacillati</taxon>
        <taxon>Actinomycetota</taxon>
        <taxon>Actinomycetes</taxon>
        <taxon>Mycobacteriales</taxon>
        <taxon>Corynebacteriaceae</taxon>
        <taxon>Corynebacterium</taxon>
    </lineage>
</organism>
<sequence length="103" mass="11106">MAEPLYIRIDLSIPGAGSVTHIAELEPLDAHTCRMKRIIETDAEGVIRGAGHEKGSRGLGQAPQAVVPHPDTYADFPDIEASPLSAADFEALWLEARARLGEF</sequence>
<gene>
    <name evidence="2" type="ORF">L1O03_10775</name>
</gene>